<organism evidence="3 4">
    <name type="scientific">Lysobacter niastensis</name>
    <dbReference type="NCBI Taxonomy" id="380629"/>
    <lineage>
        <taxon>Bacteria</taxon>
        <taxon>Pseudomonadati</taxon>
        <taxon>Pseudomonadota</taxon>
        <taxon>Gammaproteobacteria</taxon>
        <taxon>Lysobacterales</taxon>
        <taxon>Lysobacteraceae</taxon>
        <taxon>Lysobacter</taxon>
    </lineage>
</organism>
<feature type="chain" id="PRO_5045793876" description="Porin" evidence="2">
    <location>
        <begin position="20"/>
        <end position="477"/>
    </location>
</feature>
<dbReference type="RefSeq" id="WP_194929209.1">
    <property type="nucleotide sequence ID" value="NZ_JADLZT010000001.1"/>
</dbReference>
<keyword evidence="1" id="KW-0175">Coiled coil</keyword>
<comment type="caution">
    <text evidence="3">The sequence shown here is derived from an EMBL/GenBank/DDBJ whole genome shotgun (WGS) entry which is preliminary data.</text>
</comment>
<dbReference type="Proteomes" id="UP001429984">
    <property type="component" value="Unassembled WGS sequence"/>
</dbReference>
<evidence type="ECO:0000313" key="3">
    <source>
        <dbReference type="EMBL" id="MBF6022602.1"/>
    </source>
</evidence>
<keyword evidence="4" id="KW-1185">Reference proteome</keyword>
<evidence type="ECO:0000313" key="4">
    <source>
        <dbReference type="Proteomes" id="UP001429984"/>
    </source>
</evidence>
<evidence type="ECO:0000256" key="1">
    <source>
        <dbReference type="SAM" id="Coils"/>
    </source>
</evidence>
<reference evidence="3 4" key="1">
    <citation type="submission" date="2020-11" db="EMBL/GenBank/DDBJ databases">
        <title>Draft Genome Sequence and Secondary Metabolite Biosynthetic Potential of the Lysobacter niastensis Type strain DSM 18481.</title>
        <authorList>
            <person name="Turrini P."/>
            <person name="Artuso I."/>
            <person name="Tescari M."/>
            <person name="Lugli G.A."/>
            <person name="Frangipani E."/>
            <person name="Ventura M."/>
            <person name="Visca P."/>
        </authorList>
    </citation>
    <scope>NUCLEOTIDE SEQUENCE [LARGE SCALE GENOMIC DNA]</scope>
    <source>
        <strain evidence="3 4">DSM 18481</strain>
    </source>
</reference>
<dbReference type="Pfam" id="PF19577">
    <property type="entry name" value="DcaP"/>
    <property type="match status" value="1"/>
</dbReference>
<proteinExistence type="predicted"/>
<evidence type="ECO:0000256" key="2">
    <source>
        <dbReference type="SAM" id="SignalP"/>
    </source>
</evidence>
<sequence>MDALFCLFLAMALSPQARAQSKDPAIPELKLQIAKMQEQLRDQQAVIEQMQRHLAELEAKETAHVAAPLPSPTETRTVTAADLPQQEPASRIHRPPSAMAGVEEPLPEGYIRLGETGSLLRLDVIAQLDLMFDNKFMGEQDLFVPSSIPVQGSPFHDSDTRSNLSARQSAVRMDFRRNTPYGLLKVVYLNNFFGDGGPDMDYNLQYLYGELEAEGFNFLAGYGLSAFTDIDAFPNTLDYEGPNSFTFKYTPQVRFSPTLYRHGEGRLTLPMSLEKPNADIAVLGDYAPYSRWPDATLGLRWETPDWHVQWANLFRDLAVQSATGDATRTTEAYATQLTFAAGVFGDDSIQGWASAGKGYADFLQDIAGLGLDAAFNPQLELEAIDAHGYGAGYTHAWSDTLSTSASYGHLRIDPDADLFLDPGLPESTSFASLNLAWQFSDRAMMGAEWLWGRHRDLTGATGEAQRVQVSLRYDLNP</sequence>
<accession>A0ABS0B288</accession>
<dbReference type="SUPFAM" id="SSF56935">
    <property type="entry name" value="Porins"/>
    <property type="match status" value="1"/>
</dbReference>
<evidence type="ECO:0008006" key="5">
    <source>
        <dbReference type="Google" id="ProtNLM"/>
    </source>
</evidence>
<name>A0ABS0B288_9GAMM</name>
<keyword evidence="2" id="KW-0732">Signal</keyword>
<dbReference type="EMBL" id="JADLZT010000001">
    <property type="protein sequence ID" value="MBF6022602.1"/>
    <property type="molecule type" value="Genomic_DNA"/>
</dbReference>
<protein>
    <recommendedName>
        <fullName evidence="5">Porin</fullName>
    </recommendedName>
</protein>
<feature type="signal peptide" evidence="2">
    <location>
        <begin position="1"/>
        <end position="19"/>
    </location>
</feature>
<feature type="coiled-coil region" evidence="1">
    <location>
        <begin position="26"/>
        <end position="60"/>
    </location>
</feature>
<dbReference type="InterPro" id="IPR045748">
    <property type="entry name" value="DcaP"/>
</dbReference>
<gene>
    <name evidence="3" type="ORF">IU514_01035</name>
</gene>